<evidence type="ECO:0000313" key="1">
    <source>
        <dbReference type="EMBL" id="MFG6078768.1"/>
    </source>
</evidence>
<name>A0ABW7CRC2_9GAMM</name>
<sequence length="82" mass="8738">MRNINALELRCVSGGMNIDGLRESSNVIDLRGVDMGAWIDANGACWLPGTTSDIMFPSGTSSAFMDLMAFLRKDREGGGGPL</sequence>
<dbReference type="RefSeq" id="WP_394150340.1">
    <property type="nucleotide sequence ID" value="NZ_JBGCUC010000027.1"/>
</dbReference>
<keyword evidence="2" id="KW-1185">Reference proteome</keyword>
<proteinExistence type="predicted"/>
<comment type="caution">
    <text evidence="1">The sequence shown here is derived from an EMBL/GenBank/DDBJ whole genome shotgun (WGS) entry which is preliminary data.</text>
</comment>
<evidence type="ECO:0000313" key="2">
    <source>
        <dbReference type="Proteomes" id="UP001605250"/>
    </source>
</evidence>
<accession>A0ABW7CRC2</accession>
<reference evidence="1 2" key="1">
    <citation type="submission" date="2024-07" db="EMBL/GenBank/DDBJ databases">
        <title>Novel bacterial strain Erwinia sp. OPT-41 promoting growth of various crops.</title>
        <authorList>
            <person name="Egorshina A."/>
            <person name="Lukyantsev M.A."/>
            <person name="Golubev S.N."/>
            <person name="Muratova A.Y."/>
            <person name="Bulygina E.A."/>
        </authorList>
    </citation>
    <scope>NUCLEOTIDE SEQUENCE [LARGE SCALE GENOMIC DNA]</scope>
    <source>
        <strain evidence="1 2">OPT-41</strain>
    </source>
</reference>
<protein>
    <submittedName>
        <fullName evidence="1">Uncharacterized protein</fullName>
    </submittedName>
</protein>
<dbReference type="EMBL" id="JBGCUC010000027">
    <property type="protein sequence ID" value="MFG6078768.1"/>
    <property type="molecule type" value="Genomic_DNA"/>
</dbReference>
<organism evidence="1 2">
    <name type="scientific">Erwinia plantamica</name>
    <dbReference type="NCBI Taxonomy" id="3237104"/>
    <lineage>
        <taxon>Bacteria</taxon>
        <taxon>Pseudomonadati</taxon>
        <taxon>Pseudomonadota</taxon>
        <taxon>Gammaproteobacteria</taxon>
        <taxon>Enterobacterales</taxon>
        <taxon>Erwiniaceae</taxon>
        <taxon>Erwinia</taxon>
    </lineage>
</organism>
<gene>
    <name evidence="1" type="ORF">AB3U87_20730</name>
</gene>
<dbReference type="Proteomes" id="UP001605250">
    <property type="component" value="Unassembled WGS sequence"/>
</dbReference>